<organism evidence="1 2">
    <name type="scientific">Streptomyces lacrimifluminis</name>
    <dbReference type="NCBI Taxonomy" id="1500077"/>
    <lineage>
        <taxon>Bacteria</taxon>
        <taxon>Bacillati</taxon>
        <taxon>Actinomycetota</taxon>
        <taxon>Actinomycetes</taxon>
        <taxon>Kitasatosporales</taxon>
        <taxon>Streptomycetaceae</taxon>
        <taxon>Streptomyces</taxon>
    </lineage>
</organism>
<dbReference type="Pfam" id="PF06013">
    <property type="entry name" value="WXG100"/>
    <property type="match status" value="1"/>
</dbReference>
<protein>
    <recommendedName>
        <fullName evidence="3">WXG100 family type VII secretion target</fullName>
    </recommendedName>
</protein>
<dbReference type="RefSeq" id="WP_189146445.1">
    <property type="nucleotide sequence ID" value="NZ_BAABER010000003.1"/>
</dbReference>
<accession>A0A917NQE8</accession>
<dbReference type="AlphaFoldDB" id="A0A917NQE8"/>
<dbReference type="InterPro" id="IPR036689">
    <property type="entry name" value="ESAT-6-like_sf"/>
</dbReference>
<evidence type="ECO:0008006" key="3">
    <source>
        <dbReference type="Google" id="ProtNLM"/>
    </source>
</evidence>
<sequence>MTPCRASLEEMAFVAGEMTAITRQLAGALLYLDDDARQHFDGWTDDANEAYACAKARWDAAAAAMRQQAARASQSLGPITEYHLSGEKYGVSFEEA</sequence>
<keyword evidence="2" id="KW-1185">Reference proteome</keyword>
<evidence type="ECO:0000313" key="1">
    <source>
        <dbReference type="EMBL" id="GGJ19715.1"/>
    </source>
</evidence>
<dbReference type="Gene3D" id="1.10.287.1060">
    <property type="entry name" value="ESAT-6-like"/>
    <property type="match status" value="1"/>
</dbReference>
<name>A0A917NQE8_9ACTN</name>
<dbReference type="Proteomes" id="UP000625682">
    <property type="component" value="Unassembled WGS sequence"/>
</dbReference>
<gene>
    <name evidence="1" type="ORF">GCM10012282_15010</name>
</gene>
<evidence type="ECO:0000313" key="2">
    <source>
        <dbReference type="Proteomes" id="UP000625682"/>
    </source>
</evidence>
<reference evidence="1" key="1">
    <citation type="journal article" date="2014" name="Int. J. Syst. Evol. Microbiol.">
        <title>Complete genome sequence of Corynebacterium casei LMG S-19264T (=DSM 44701T), isolated from a smear-ripened cheese.</title>
        <authorList>
            <consortium name="US DOE Joint Genome Institute (JGI-PGF)"/>
            <person name="Walter F."/>
            <person name="Albersmeier A."/>
            <person name="Kalinowski J."/>
            <person name="Ruckert C."/>
        </authorList>
    </citation>
    <scope>NUCLEOTIDE SEQUENCE</scope>
    <source>
        <strain evidence="1">CGMCC 4.7272</strain>
    </source>
</reference>
<proteinExistence type="predicted"/>
<dbReference type="EMBL" id="BMMU01000003">
    <property type="protein sequence ID" value="GGJ19715.1"/>
    <property type="molecule type" value="Genomic_DNA"/>
</dbReference>
<reference evidence="1" key="2">
    <citation type="submission" date="2020-09" db="EMBL/GenBank/DDBJ databases">
        <authorList>
            <person name="Sun Q."/>
            <person name="Zhou Y."/>
        </authorList>
    </citation>
    <scope>NUCLEOTIDE SEQUENCE</scope>
    <source>
        <strain evidence="1">CGMCC 4.7272</strain>
    </source>
</reference>
<comment type="caution">
    <text evidence="1">The sequence shown here is derived from an EMBL/GenBank/DDBJ whole genome shotgun (WGS) entry which is preliminary data.</text>
</comment>
<dbReference type="SUPFAM" id="SSF140453">
    <property type="entry name" value="EsxAB dimer-like"/>
    <property type="match status" value="1"/>
</dbReference>
<dbReference type="InterPro" id="IPR010310">
    <property type="entry name" value="T7SS_ESAT-6-like"/>
</dbReference>